<evidence type="ECO:0000256" key="2">
    <source>
        <dbReference type="ARBA" id="ARBA00004651"/>
    </source>
</evidence>
<evidence type="ECO:0000256" key="7">
    <source>
        <dbReference type="ARBA" id="ARBA00022475"/>
    </source>
</evidence>
<evidence type="ECO:0000256" key="16">
    <source>
        <dbReference type="ARBA" id="ARBA00032853"/>
    </source>
</evidence>
<evidence type="ECO:0000313" key="20">
    <source>
        <dbReference type="EMBL" id="PRR81626.1"/>
    </source>
</evidence>
<dbReference type="Pfam" id="PF02654">
    <property type="entry name" value="CobS"/>
    <property type="match status" value="1"/>
</dbReference>
<feature type="transmembrane region" description="Helical" evidence="19">
    <location>
        <begin position="134"/>
        <end position="160"/>
    </location>
</feature>
<comment type="cofactor">
    <cofactor evidence="1 19">
        <name>Mg(2+)</name>
        <dbReference type="ChEBI" id="CHEBI:18420"/>
    </cofactor>
</comment>
<comment type="function">
    <text evidence="14 19">Joins adenosylcobinamide-GDP and alpha-ribazole to generate adenosylcobalamin (Ado-cobalamin). Also synthesizes adenosylcobalamin 5'-phosphate from adenosylcobinamide-GDP and alpha-ribazole 5'-phosphate.</text>
</comment>
<dbReference type="AlphaFoldDB" id="A0A2T0BCJ9"/>
<protein>
    <recommendedName>
        <fullName evidence="6 19">Adenosylcobinamide-GDP ribazoletransferase</fullName>
        <ecNumber evidence="5 19">2.7.8.26</ecNumber>
    </recommendedName>
    <alternativeName>
        <fullName evidence="16 19">Cobalamin synthase</fullName>
    </alternativeName>
    <alternativeName>
        <fullName evidence="15 19">Cobalamin-5'-phosphate synthase</fullName>
    </alternativeName>
</protein>
<dbReference type="EMBL" id="PVXQ01000026">
    <property type="protein sequence ID" value="PRR81626.1"/>
    <property type="molecule type" value="Genomic_DNA"/>
</dbReference>
<evidence type="ECO:0000256" key="14">
    <source>
        <dbReference type="ARBA" id="ARBA00025228"/>
    </source>
</evidence>
<evidence type="ECO:0000256" key="3">
    <source>
        <dbReference type="ARBA" id="ARBA00004663"/>
    </source>
</evidence>
<dbReference type="GO" id="GO:0009236">
    <property type="term" value="P:cobalamin biosynthetic process"/>
    <property type="evidence" value="ECO:0007669"/>
    <property type="project" value="UniProtKB-UniRule"/>
</dbReference>
<dbReference type="InterPro" id="IPR003805">
    <property type="entry name" value="CobS"/>
</dbReference>
<evidence type="ECO:0000256" key="17">
    <source>
        <dbReference type="ARBA" id="ARBA00048623"/>
    </source>
</evidence>
<dbReference type="GO" id="GO:0051073">
    <property type="term" value="F:adenosylcobinamide-GDP ribazoletransferase activity"/>
    <property type="evidence" value="ECO:0007669"/>
    <property type="project" value="UniProtKB-UniRule"/>
</dbReference>
<feature type="transmembrane region" description="Helical" evidence="19">
    <location>
        <begin position="58"/>
        <end position="80"/>
    </location>
</feature>
<feature type="transmembrane region" description="Helical" evidence="19">
    <location>
        <begin position="229"/>
        <end position="248"/>
    </location>
</feature>
<comment type="catalytic activity">
    <reaction evidence="18 19">
        <text>alpha-ribazole 5'-phosphate + adenosylcob(III)inamide-GDP = adenosylcob(III)alamin 5'-phosphate + GMP + H(+)</text>
        <dbReference type="Rhea" id="RHEA:23560"/>
        <dbReference type="ChEBI" id="CHEBI:15378"/>
        <dbReference type="ChEBI" id="CHEBI:57918"/>
        <dbReference type="ChEBI" id="CHEBI:58115"/>
        <dbReference type="ChEBI" id="CHEBI:60487"/>
        <dbReference type="ChEBI" id="CHEBI:60493"/>
        <dbReference type="EC" id="2.7.8.26"/>
    </reaction>
</comment>
<evidence type="ECO:0000256" key="9">
    <source>
        <dbReference type="ARBA" id="ARBA00022679"/>
    </source>
</evidence>
<keyword evidence="10 19" id="KW-0812">Transmembrane</keyword>
<feature type="transmembrane region" description="Helical" evidence="19">
    <location>
        <begin position="181"/>
        <end position="214"/>
    </location>
</feature>
<gene>
    <name evidence="19 20" type="primary">cobS</name>
    <name evidence="20" type="ORF">CLVI_23510</name>
</gene>
<evidence type="ECO:0000256" key="12">
    <source>
        <dbReference type="ARBA" id="ARBA00022989"/>
    </source>
</evidence>
<dbReference type="HAMAP" id="MF_00719">
    <property type="entry name" value="CobS"/>
    <property type="match status" value="1"/>
</dbReference>
<evidence type="ECO:0000256" key="1">
    <source>
        <dbReference type="ARBA" id="ARBA00001946"/>
    </source>
</evidence>
<dbReference type="GO" id="GO:0008818">
    <property type="term" value="F:cobalamin 5'-phosphate synthase activity"/>
    <property type="evidence" value="ECO:0007669"/>
    <property type="project" value="UniProtKB-UniRule"/>
</dbReference>
<comment type="pathway">
    <text evidence="3 19">Cofactor biosynthesis; adenosylcobalamin biosynthesis; adenosylcobalamin from cob(II)yrinate a,c-diamide: step 7/7.</text>
</comment>
<keyword evidence="8 19" id="KW-0169">Cobalamin biosynthesis</keyword>
<evidence type="ECO:0000256" key="10">
    <source>
        <dbReference type="ARBA" id="ARBA00022692"/>
    </source>
</evidence>
<dbReference type="GO" id="GO:0005886">
    <property type="term" value="C:plasma membrane"/>
    <property type="evidence" value="ECO:0007669"/>
    <property type="project" value="UniProtKB-SubCell"/>
</dbReference>
<feature type="transmembrane region" description="Helical" evidence="19">
    <location>
        <begin position="30"/>
        <end position="52"/>
    </location>
</feature>
<evidence type="ECO:0000256" key="18">
    <source>
        <dbReference type="ARBA" id="ARBA00049504"/>
    </source>
</evidence>
<sequence>MIWNSFKIAFSMYSKIPMPKTDWNKRNMKYALCFFPVVGLAILALVMLWNYISLNLKIGNILHTAILVVIPILVTGGIHLDGFLDTMDALSSYQPIEKKLEILKDPHTGAFAIISAITYFILYFGAWSEVHGDALIILSIGFILSRALSGLSIVIFPCAKNSGLVAMFSDAAEKDKVKYSMLFYIFICTLLMLFINIFLGGICVITALLVFIYYKVMSKKEFGGITGDLAGYFLQICELIMALSVVFIEKLFL</sequence>
<evidence type="ECO:0000256" key="4">
    <source>
        <dbReference type="ARBA" id="ARBA00010561"/>
    </source>
</evidence>
<name>A0A2T0BCJ9_9CLOT</name>
<dbReference type="PANTHER" id="PTHR34148">
    <property type="entry name" value="ADENOSYLCOBINAMIDE-GDP RIBAZOLETRANSFERASE"/>
    <property type="match status" value="1"/>
</dbReference>
<evidence type="ECO:0000256" key="5">
    <source>
        <dbReference type="ARBA" id="ARBA00013200"/>
    </source>
</evidence>
<keyword evidence="13 19" id="KW-0472">Membrane</keyword>
<evidence type="ECO:0000256" key="13">
    <source>
        <dbReference type="ARBA" id="ARBA00023136"/>
    </source>
</evidence>
<keyword evidence="12 19" id="KW-1133">Transmembrane helix</keyword>
<dbReference type="RefSeq" id="WP_341458758.1">
    <property type="nucleotide sequence ID" value="NZ_PVXQ01000026.1"/>
</dbReference>
<comment type="similarity">
    <text evidence="4 19">Belongs to the CobS family.</text>
</comment>
<keyword evidence="9 19" id="KW-0808">Transferase</keyword>
<reference evidence="20 21" key="1">
    <citation type="submission" date="2018-03" db="EMBL/GenBank/DDBJ databases">
        <title>Genome sequence of Clostridium vincentii DSM 10228.</title>
        <authorList>
            <person name="Poehlein A."/>
            <person name="Daniel R."/>
        </authorList>
    </citation>
    <scope>NUCLEOTIDE SEQUENCE [LARGE SCALE GENOMIC DNA]</scope>
    <source>
        <strain evidence="20 21">DSM 10228</strain>
    </source>
</reference>
<organism evidence="20 21">
    <name type="scientific">Clostridium vincentii</name>
    <dbReference type="NCBI Taxonomy" id="52704"/>
    <lineage>
        <taxon>Bacteria</taxon>
        <taxon>Bacillati</taxon>
        <taxon>Bacillota</taxon>
        <taxon>Clostridia</taxon>
        <taxon>Eubacteriales</taxon>
        <taxon>Clostridiaceae</taxon>
        <taxon>Clostridium</taxon>
    </lineage>
</organism>
<dbReference type="Proteomes" id="UP000239471">
    <property type="component" value="Unassembled WGS sequence"/>
</dbReference>
<keyword evidence="11 19" id="KW-0460">Magnesium</keyword>
<comment type="catalytic activity">
    <reaction evidence="17 19">
        <text>alpha-ribazole + adenosylcob(III)inamide-GDP = adenosylcob(III)alamin + GMP + H(+)</text>
        <dbReference type="Rhea" id="RHEA:16049"/>
        <dbReference type="ChEBI" id="CHEBI:10329"/>
        <dbReference type="ChEBI" id="CHEBI:15378"/>
        <dbReference type="ChEBI" id="CHEBI:18408"/>
        <dbReference type="ChEBI" id="CHEBI:58115"/>
        <dbReference type="ChEBI" id="CHEBI:60487"/>
        <dbReference type="EC" id="2.7.8.26"/>
    </reaction>
</comment>
<dbReference type="PANTHER" id="PTHR34148:SF1">
    <property type="entry name" value="ADENOSYLCOBINAMIDE-GDP RIBAZOLETRANSFERASE"/>
    <property type="match status" value="1"/>
</dbReference>
<keyword evidence="7 19" id="KW-1003">Cell membrane</keyword>
<accession>A0A2T0BCJ9</accession>
<evidence type="ECO:0000256" key="8">
    <source>
        <dbReference type="ARBA" id="ARBA00022573"/>
    </source>
</evidence>
<proteinExistence type="inferred from homology"/>
<evidence type="ECO:0000313" key="21">
    <source>
        <dbReference type="Proteomes" id="UP000239471"/>
    </source>
</evidence>
<keyword evidence="21" id="KW-1185">Reference proteome</keyword>
<evidence type="ECO:0000256" key="11">
    <source>
        <dbReference type="ARBA" id="ARBA00022842"/>
    </source>
</evidence>
<comment type="caution">
    <text evidence="20">The sequence shown here is derived from an EMBL/GenBank/DDBJ whole genome shotgun (WGS) entry which is preliminary data.</text>
</comment>
<comment type="subcellular location">
    <subcellularLocation>
        <location evidence="2 19">Cell membrane</location>
        <topology evidence="2 19">Multi-pass membrane protein</topology>
    </subcellularLocation>
</comment>
<feature type="transmembrane region" description="Helical" evidence="19">
    <location>
        <begin position="108"/>
        <end position="128"/>
    </location>
</feature>
<evidence type="ECO:0000256" key="19">
    <source>
        <dbReference type="HAMAP-Rule" id="MF_00719"/>
    </source>
</evidence>
<evidence type="ECO:0000256" key="15">
    <source>
        <dbReference type="ARBA" id="ARBA00032605"/>
    </source>
</evidence>
<evidence type="ECO:0000256" key="6">
    <source>
        <dbReference type="ARBA" id="ARBA00015850"/>
    </source>
</evidence>
<dbReference type="UniPathway" id="UPA00148">
    <property type="reaction ID" value="UER00238"/>
</dbReference>
<dbReference type="EC" id="2.7.8.26" evidence="5 19"/>